<evidence type="ECO:0000313" key="8">
    <source>
        <dbReference type="EMBL" id="MFC5448573.1"/>
    </source>
</evidence>
<keyword evidence="1 6" id="KW-0285">Flavoprotein</keyword>
<dbReference type="EC" id="1.6.5.-" evidence="6"/>
<gene>
    <name evidence="6" type="primary">azoR</name>
    <name evidence="8" type="ORF">ACFPOG_09885</name>
</gene>
<dbReference type="Proteomes" id="UP001596044">
    <property type="component" value="Unassembled WGS sequence"/>
</dbReference>
<organism evidence="8 9">
    <name type="scientific">Paenibacillus aestuarii</name>
    <dbReference type="NCBI Taxonomy" id="516965"/>
    <lineage>
        <taxon>Bacteria</taxon>
        <taxon>Bacillati</taxon>
        <taxon>Bacillota</taxon>
        <taxon>Bacilli</taxon>
        <taxon>Bacillales</taxon>
        <taxon>Paenibacillaceae</taxon>
        <taxon>Paenibacillus</taxon>
    </lineage>
</organism>
<dbReference type="InterPro" id="IPR029039">
    <property type="entry name" value="Flavoprotein-like_sf"/>
</dbReference>
<evidence type="ECO:0000256" key="1">
    <source>
        <dbReference type="ARBA" id="ARBA00022630"/>
    </source>
</evidence>
<reference evidence="9" key="1">
    <citation type="journal article" date="2019" name="Int. J. Syst. Evol. Microbiol.">
        <title>The Global Catalogue of Microorganisms (GCM) 10K type strain sequencing project: providing services to taxonomists for standard genome sequencing and annotation.</title>
        <authorList>
            <consortium name="The Broad Institute Genomics Platform"/>
            <consortium name="The Broad Institute Genome Sequencing Center for Infectious Disease"/>
            <person name="Wu L."/>
            <person name="Ma J."/>
        </authorList>
    </citation>
    <scope>NUCLEOTIDE SEQUENCE [LARGE SCALE GENOMIC DNA]</scope>
    <source>
        <strain evidence="9">KACC 11904</strain>
    </source>
</reference>
<dbReference type="SUPFAM" id="SSF52218">
    <property type="entry name" value="Flavoproteins"/>
    <property type="match status" value="1"/>
</dbReference>
<evidence type="ECO:0000313" key="9">
    <source>
        <dbReference type="Proteomes" id="UP001596044"/>
    </source>
</evidence>
<accession>A0ABW0K5K4</accession>
<comment type="caution">
    <text evidence="6">Lacks conserved residue(s) required for the propagation of feature annotation.</text>
</comment>
<dbReference type="Gene3D" id="3.40.50.360">
    <property type="match status" value="1"/>
</dbReference>
<evidence type="ECO:0000259" key="7">
    <source>
        <dbReference type="Pfam" id="PF02525"/>
    </source>
</evidence>
<keyword evidence="2 6" id="KW-0288">FMN</keyword>
<evidence type="ECO:0000256" key="3">
    <source>
        <dbReference type="ARBA" id="ARBA00023002"/>
    </source>
</evidence>
<dbReference type="Pfam" id="PF02525">
    <property type="entry name" value="Flavodoxin_2"/>
    <property type="match status" value="1"/>
</dbReference>
<dbReference type="InterPro" id="IPR023048">
    <property type="entry name" value="NADH:quinone_OxRdtase_FMN_depd"/>
</dbReference>
<protein>
    <recommendedName>
        <fullName evidence="6">FMN dependent NADH:quinone oxidoreductase</fullName>
        <ecNumber evidence="6">1.6.5.-</ecNumber>
    </recommendedName>
    <alternativeName>
        <fullName evidence="6">Azo-dye reductase</fullName>
    </alternativeName>
    <alternativeName>
        <fullName evidence="6">FMN-dependent NADH-azo compound oxidoreductase</fullName>
    </alternativeName>
    <alternativeName>
        <fullName evidence="6">FMN-dependent NADH-azoreductase</fullName>
        <ecNumber evidence="6">1.7.1.17</ecNumber>
    </alternativeName>
</protein>
<feature type="binding site" evidence="6">
    <location>
        <begin position="18"/>
        <end position="20"/>
    </location>
    <ligand>
        <name>FMN</name>
        <dbReference type="ChEBI" id="CHEBI:58210"/>
    </ligand>
</feature>
<dbReference type="RefSeq" id="WP_270878240.1">
    <property type="nucleotide sequence ID" value="NZ_JAQFVF010000018.1"/>
</dbReference>
<dbReference type="EMBL" id="JBHSMJ010000009">
    <property type="protein sequence ID" value="MFC5448573.1"/>
    <property type="molecule type" value="Genomic_DNA"/>
</dbReference>
<proteinExistence type="inferred from homology"/>
<name>A0ABW0K5K4_9BACL</name>
<comment type="subunit">
    <text evidence="6">Homodimer.</text>
</comment>
<comment type="similarity">
    <text evidence="6">Belongs to the azoreductase type 1 family.</text>
</comment>
<comment type="catalytic activity">
    <reaction evidence="6">
        <text>2 a quinone + NADH + H(+) = 2 a 1,4-benzosemiquinone + NAD(+)</text>
        <dbReference type="Rhea" id="RHEA:65952"/>
        <dbReference type="ChEBI" id="CHEBI:15378"/>
        <dbReference type="ChEBI" id="CHEBI:57540"/>
        <dbReference type="ChEBI" id="CHEBI:57945"/>
        <dbReference type="ChEBI" id="CHEBI:132124"/>
        <dbReference type="ChEBI" id="CHEBI:134225"/>
    </reaction>
</comment>
<dbReference type="EC" id="1.7.1.17" evidence="6"/>
<evidence type="ECO:0000256" key="2">
    <source>
        <dbReference type="ARBA" id="ARBA00022643"/>
    </source>
</evidence>
<evidence type="ECO:0000256" key="5">
    <source>
        <dbReference type="ARBA" id="ARBA00048542"/>
    </source>
</evidence>
<evidence type="ECO:0000256" key="6">
    <source>
        <dbReference type="HAMAP-Rule" id="MF_01216"/>
    </source>
</evidence>
<comment type="caution">
    <text evidence="8">The sequence shown here is derived from an EMBL/GenBank/DDBJ whole genome shotgun (WGS) entry which is preliminary data.</text>
</comment>
<comment type="function">
    <text evidence="6">Also exhibits azoreductase activity. Catalyzes the reductive cleavage of the azo bond in aromatic azo compounds to the corresponding amines.</text>
</comment>
<sequence length="220" mass="25041">MFRILVVFAHPIVEIEKSNSLIVAWHFIEKVRELEPTAAIEKFELYGNDIPVVDDLVLGAWDKKAKGEDLNEDEQKVLTRMNHLLDNFKWANRYVFVFPLYNFNIPSKLKDYLDNVLIAKETFAYGDDGPVGLLNDGRKVLVIQSSDAVYSKPGWYADHEFSHKYMKMISSFVGIEDYTIVRAEGGGVYDREVILKRAKEEVEAVAKDFVAPPAPVTAPI</sequence>
<keyword evidence="4 6" id="KW-0520">NAD</keyword>
<comment type="catalytic activity">
    <reaction evidence="5">
        <text>N,N-dimethyl-1,4-phenylenediamine + anthranilate + 2 NAD(+) = 2-(4-dimethylaminophenyl)diazenylbenzoate + 2 NADH + 2 H(+)</text>
        <dbReference type="Rhea" id="RHEA:55872"/>
        <dbReference type="ChEBI" id="CHEBI:15378"/>
        <dbReference type="ChEBI" id="CHEBI:15783"/>
        <dbReference type="ChEBI" id="CHEBI:16567"/>
        <dbReference type="ChEBI" id="CHEBI:57540"/>
        <dbReference type="ChEBI" id="CHEBI:57945"/>
        <dbReference type="ChEBI" id="CHEBI:71579"/>
        <dbReference type="EC" id="1.7.1.17"/>
    </reaction>
    <physiologicalReaction direction="right-to-left" evidence="5">
        <dbReference type="Rhea" id="RHEA:55874"/>
    </physiologicalReaction>
</comment>
<keyword evidence="9" id="KW-1185">Reference proteome</keyword>
<feature type="domain" description="Flavodoxin-like fold" evidence="7">
    <location>
        <begin position="3"/>
        <end position="204"/>
    </location>
</feature>
<dbReference type="HAMAP" id="MF_01216">
    <property type="entry name" value="Azoreductase_type1"/>
    <property type="match status" value="1"/>
</dbReference>
<dbReference type="InterPro" id="IPR050104">
    <property type="entry name" value="FMN-dep_NADH:Q_OxRdtase_AzoR1"/>
</dbReference>
<dbReference type="InterPro" id="IPR003680">
    <property type="entry name" value="Flavodoxin_fold"/>
</dbReference>
<comment type="function">
    <text evidence="6">Quinone reductase that provides resistance to thiol-specific stress caused by electrophilic quinones.</text>
</comment>
<dbReference type="PANTHER" id="PTHR43741:SF7">
    <property type="entry name" value="FMN-DEPENDENT NADH:QUINONE OXIDOREDUCTASE"/>
    <property type="match status" value="1"/>
</dbReference>
<keyword evidence="3 6" id="KW-0560">Oxidoreductase</keyword>
<dbReference type="PANTHER" id="PTHR43741">
    <property type="entry name" value="FMN-DEPENDENT NADH-AZOREDUCTASE 1"/>
    <property type="match status" value="1"/>
</dbReference>
<comment type="cofactor">
    <cofactor evidence="6">
        <name>FMN</name>
        <dbReference type="ChEBI" id="CHEBI:58210"/>
    </cofactor>
    <text evidence="6">Binds 1 FMN per subunit.</text>
</comment>
<evidence type="ECO:0000256" key="4">
    <source>
        <dbReference type="ARBA" id="ARBA00023027"/>
    </source>
</evidence>